<evidence type="ECO:0000313" key="6">
    <source>
        <dbReference type="EMBL" id="RMY82140.1"/>
    </source>
</evidence>
<keyword evidence="3" id="KW-0560">Oxidoreductase</keyword>
<feature type="domain" description="Ketopantoate reductase C-terminal" evidence="5">
    <location>
        <begin position="214"/>
        <end position="341"/>
    </location>
</feature>
<dbReference type="InterPro" id="IPR036291">
    <property type="entry name" value="NAD(P)-bd_dom_sf"/>
</dbReference>
<evidence type="ECO:0000256" key="2">
    <source>
        <dbReference type="ARBA" id="ARBA00022857"/>
    </source>
</evidence>
<dbReference type="AlphaFoldDB" id="A0A3M7F036"/>
<dbReference type="InterPro" id="IPR013328">
    <property type="entry name" value="6PGD_dom2"/>
</dbReference>
<dbReference type="InterPro" id="IPR008927">
    <property type="entry name" value="6-PGluconate_DH-like_C_sf"/>
</dbReference>
<dbReference type="Gene3D" id="1.10.1040.10">
    <property type="entry name" value="N-(1-d-carboxylethyl)-l-norvaline Dehydrogenase, domain 2"/>
    <property type="match status" value="1"/>
</dbReference>
<dbReference type="Proteomes" id="UP000281468">
    <property type="component" value="Unassembled WGS sequence"/>
</dbReference>
<sequence>MAILQPIPATCLQLQNQSTCNVDDMAPKVLLHGSGAIGTIYVYLLQQGGCDVTAVCRSNYEVAKSQGFTLDSGRYGQGIKVRPNIVRSPAEAAESGPYDFIVVCTKALPEAKTAETIKPAVTEGKTTIVLIQNGIGIEDEYAEAFPSHPILSCVVYLPTTQTSPGHIQMGQLELLEVGTFPTSAYESTTDARTACDTFVETVRKGGSDVHFVTDIQEKRWSKLLLNASWNPICALSLSRDVAFLASSPAGEKLVLDVMDEVVQIAQALGFKAITPELARSQLTKATDRKGGKGIEPSMLVDVLSERRMEVEVILGNPIKVAKSVGVAVPRLETLYALSKALNEAIALRAPGQSLAGDETRAFKRDIPV</sequence>
<dbReference type="InterPro" id="IPR013752">
    <property type="entry name" value="KPA_reductase"/>
</dbReference>
<evidence type="ECO:0000259" key="5">
    <source>
        <dbReference type="Pfam" id="PF08546"/>
    </source>
</evidence>
<keyword evidence="2" id="KW-0521">NADP</keyword>
<proteinExistence type="inferred from homology"/>
<evidence type="ECO:0008006" key="8">
    <source>
        <dbReference type="Google" id="ProtNLM"/>
    </source>
</evidence>
<dbReference type="Pfam" id="PF08546">
    <property type="entry name" value="ApbA_C"/>
    <property type="match status" value="1"/>
</dbReference>
<dbReference type="EMBL" id="QWIQ01000563">
    <property type="protein sequence ID" value="RMY82140.1"/>
    <property type="molecule type" value="Genomic_DNA"/>
</dbReference>
<evidence type="ECO:0000259" key="4">
    <source>
        <dbReference type="Pfam" id="PF02558"/>
    </source>
</evidence>
<dbReference type="PANTHER" id="PTHR21708">
    <property type="entry name" value="PROBABLE 2-DEHYDROPANTOATE 2-REDUCTASE"/>
    <property type="match status" value="1"/>
</dbReference>
<reference evidence="6 7" key="1">
    <citation type="journal article" date="2018" name="BMC Genomics">
        <title>Genomic evidence for intraspecific hybridization in a clonal and extremely halotolerant yeast.</title>
        <authorList>
            <person name="Gostincar C."/>
            <person name="Stajich J.E."/>
            <person name="Zupancic J."/>
            <person name="Zalar P."/>
            <person name="Gunde-Cimerman N."/>
        </authorList>
    </citation>
    <scope>NUCLEOTIDE SEQUENCE [LARGE SCALE GENOMIC DNA]</scope>
    <source>
        <strain evidence="6 7">EXF-171</strain>
    </source>
</reference>
<evidence type="ECO:0000313" key="7">
    <source>
        <dbReference type="Proteomes" id="UP000281468"/>
    </source>
</evidence>
<accession>A0A3M7F036</accession>
<dbReference type="NCBIfam" id="TIGR00745">
    <property type="entry name" value="apbA_panE"/>
    <property type="match status" value="1"/>
</dbReference>
<dbReference type="GO" id="GO:0005737">
    <property type="term" value="C:cytoplasm"/>
    <property type="evidence" value="ECO:0007669"/>
    <property type="project" value="TreeGrafter"/>
</dbReference>
<dbReference type="GO" id="GO:0008677">
    <property type="term" value="F:2-dehydropantoate 2-reductase activity"/>
    <property type="evidence" value="ECO:0007669"/>
    <property type="project" value="InterPro"/>
</dbReference>
<dbReference type="PANTHER" id="PTHR21708:SF30">
    <property type="entry name" value="2-DEHYDROPANTOATE 2-REDUCTASE-RELATED"/>
    <property type="match status" value="1"/>
</dbReference>
<evidence type="ECO:0000256" key="3">
    <source>
        <dbReference type="ARBA" id="ARBA00023002"/>
    </source>
</evidence>
<dbReference type="FunFam" id="1.10.1040.10:FF:000017">
    <property type="entry name" value="2-dehydropantoate 2-reductase"/>
    <property type="match status" value="1"/>
</dbReference>
<comment type="similarity">
    <text evidence="1">Belongs to the ketopantoate reductase family.</text>
</comment>
<dbReference type="GO" id="GO:0015940">
    <property type="term" value="P:pantothenate biosynthetic process"/>
    <property type="evidence" value="ECO:0007669"/>
    <property type="project" value="InterPro"/>
</dbReference>
<organism evidence="6 7">
    <name type="scientific">Hortaea werneckii</name>
    <name type="common">Black yeast</name>
    <name type="synonym">Cladosporium werneckii</name>
    <dbReference type="NCBI Taxonomy" id="91943"/>
    <lineage>
        <taxon>Eukaryota</taxon>
        <taxon>Fungi</taxon>
        <taxon>Dikarya</taxon>
        <taxon>Ascomycota</taxon>
        <taxon>Pezizomycotina</taxon>
        <taxon>Dothideomycetes</taxon>
        <taxon>Dothideomycetidae</taxon>
        <taxon>Mycosphaerellales</taxon>
        <taxon>Teratosphaeriaceae</taxon>
        <taxon>Hortaea</taxon>
    </lineage>
</organism>
<dbReference type="SUPFAM" id="SSF48179">
    <property type="entry name" value="6-phosphogluconate dehydrogenase C-terminal domain-like"/>
    <property type="match status" value="1"/>
</dbReference>
<dbReference type="InterPro" id="IPR051402">
    <property type="entry name" value="KPR-Related"/>
</dbReference>
<name>A0A3M7F036_HORWE</name>
<dbReference type="Gene3D" id="3.40.50.720">
    <property type="entry name" value="NAD(P)-binding Rossmann-like Domain"/>
    <property type="match status" value="1"/>
</dbReference>
<dbReference type="InterPro" id="IPR013332">
    <property type="entry name" value="KPR_N"/>
</dbReference>
<dbReference type="Pfam" id="PF02558">
    <property type="entry name" value="ApbA"/>
    <property type="match status" value="1"/>
</dbReference>
<gene>
    <name evidence="6" type="ORF">D0862_12114</name>
</gene>
<protein>
    <recommendedName>
        <fullName evidence="8">2-dehydropantoate 2-reductase</fullName>
    </recommendedName>
</protein>
<evidence type="ECO:0000256" key="1">
    <source>
        <dbReference type="ARBA" id="ARBA00007870"/>
    </source>
</evidence>
<comment type="caution">
    <text evidence="6">The sequence shown here is derived from an EMBL/GenBank/DDBJ whole genome shotgun (WGS) entry which is preliminary data.</text>
</comment>
<dbReference type="InterPro" id="IPR003710">
    <property type="entry name" value="ApbA"/>
</dbReference>
<dbReference type="SUPFAM" id="SSF51735">
    <property type="entry name" value="NAD(P)-binding Rossmann-fold domains"/>
    <property type="match status" value="1"/>
</dbReference>
<dbReference type="VEuPathDB" id="FungiDB:BTJ68_05639"/>
<feature type="domain" description="Ketopantoate reductase N-terminal" evidence="4">
    <location>
        <begin position="30"/>
        <end position="180"/>
    </location>
</feature>